<sequence>MSRPVLLLVALLGAGCEERPGPPPPPPQDSGANRPSVAIVPAEERAEGRGYPDRVSAGLGRVVRGDVEVCIDHAGHTGGQCIVQISVRNRSKDKPLAFTNWTKPGHATLKDDEGRAYPLIPISAERERLVREWEQGHPDPGFGTGSGSVTRERPRVASLWFDPAALGGLYLDLDLEGAPVGFTDPIRFRLSGEMMATIAPGSP</sequence>
<feature type="region of interest" description="Disordered" evidence="1">
    <location>
        <begin position="16"/>
        <end position="35"/>
    </location>
</feature>
<evidence type="ECO:0000256" key="1">
    <source>
        <dbReference type="SAM" id="MobiDB-lite"/>
    </source>
</evidence>
<name>A0A6P2DH14_9BACT</name>
<reference evidence="2 3" key="1">
    <citation type="submission" date="2019-05" db="EMBL/GenBank/DDBJ databases">
        <authorList>
            <consortium name="Science for Life Laboratories"/>
        </authorList>
    </citation>
    <scope>NUCLEOTIDE SEQUENCE [LARGE SCALE GENOMIC DNA]</scope>
    <source>
        <strain evidence="2">Soil9</strain>
    </source>
</reference>
<evidence type="ECO:0000313" key="2">
    <source>
        <dbReference type="EMBL" id="VTS01125.1"/>
    </source>
</evidence>
<dbReference type="EMBL" id="LR593886">
    <property type="protein sequence ID" value="VTS01125.1"/>
    <property type="molecule type" value="Genomic_DNA"/>
</dbReference>
<evidence type="ECO:0000313" key="3">
    <source>
        <dbReference type="Proteomes" id="UP000464178"/>
    </source>
</evidence>
<dbReference type="Proteomes" id="UP000464178">
    <property type="component" value="Chromosome"/>
</dbReference>
<keyword evidence="3" id="KW-1185">Reference proteome</keyword>
<dbReference type="RefSeq" id="WP_162672365.1">
    <property type="nucleotide sequence ID" value="NZ_LR593886.1"/>
</dbReference>
<organism evidence="2 3">
    <name type="scientific">Gemmata massiliana</name>
    <dbReference type="NCBI Taxonomy" id="1210884"/>
    <lineage>
        <taxon>Bacteria</taxon>
        <taxon>Pseudomonadati</taxon>
        <taxon>Planctomycetota</taxon>
        <taxon>Planctomycetia</taxon>
        <taxon>Gemmatales</taxon>
        <taxon>Gemmataceae</taxon>
        <taxon>Gemmata</taxon>
    </lineage>
</organism>
<dbReference type="PROSITE" id="PS51257">
    <property type="entry name" value="PROKAR_LIPOPROTEIN"/>
    <property type="match status" value="1"/>
</dbReference>
<gene>
    <name evidence="2" type="ORF">SOIL9_79540</name>
</gene>
<protein>
    <submittedName>
        <fullName evidence="2">Uncharacterized protein</fullName>
    </submittedName>
</protein>
<accession>A0A6P2DH14</accession>
<dbReference type="AlphaFoldDB" id="A0A6P2DH14"/>
<dbReference type="KEGG" id="gms:SOIL9_79540"/>
<proteinExistence type="predicted"/>